<reference evidence="1" key="1">
    <citation type="submission" date="2020-02" db="EMBL/GenBank/DDBJ databases">
        <authorList>
            <person name="Meier V. D."/>
        </authorList>
    </citation>
    <scope>NUCLEOTIDE SEQUENCE</scope>
    <source>
        <strain evidence="1">AVDCRST_MAG74</strain>
    </source>
</reference>
<dbReference type="AlphaFoldDB" id="A0A6J4Q6U5"/>
<sequence>MAVSSGRDFSVCRFCRYRNAIDLREVKRQIGIVFCEAFGERPAKPENN</sequence>
<evidence type="ECO:0000313" key="1">
    <source>
        <dbReference type="EMBL" id="CAA9429873.1"/>
    </source>
</evidence>
<proteinExistence type="predicted"/>
<organism evidence="1">
    <name type="scientific">uncultured Pyrinomonadaceae bacterium</name>
    <dbReference type="NCBI Taxonomy" id="2283094"/>
    <lineage>
        <taxon>Bacteria</taxon>
        <taxon>Pseudomonadati</taxon>
        <taxon>Acidobacteriota</taxon>
        <taxon>Blastocatellia</taxon>
        <taxon>Blastocatellales</taxon>
        <taxon>Pyrinomonadaceae</taxon>
        <taxon>environmental samples</taxon>
    </lineage>
</organism>
<name>A0A6J4Q6U5_9BACT</name>
<gene>
    <name evidence="1" type="ORF">AVDCRST_MAG74-3616</name>
</gene>
<accession>A0A6J4Q6U5</accession>
<dbReference type="EMBL" id="CADCUR010000302">
    <property type="protein sequence ID" value="CAA9429873.1"/>
    <property type="molecule type" value="Genomic_DNA"/>
</dbReference>
<protein>
    <submittedName>
        <fullName evidence="1">Uncharacterized protein</fullName>
    </submittedName>
</protein>